<name>A0ABV5GH78_9FLAO</name>
<evidence type="ECO:0000259" key="2">
    <source>
        <dbReference type="PROSITE" id="PS50213"/>
    </source>
</evidence>
<gene>
    <name evidence="3" type="ORF">ACFFUU_12785</name>
</gene>
<evidence type="ECO:0000313" key="3">
    <source>
        <dbReference type="EMBL" id="MFB9090485.1"/>
    </source>
</evidence>
<evidence type="ECO:0000313" key="4">
    <source>
        <dbReference type="Proteomes" id="UP001589576"/>
    </source>
</evidence>
<dbReference type="InterPro" id="IPR036378">
    <property type="entry name" value="FAS1_dom_sf"/>
</dbReference>
<feature type="domain" description="FAS1" evidence="2">
    <location>
        <begin position="27"/>
        <end position="175"/>
    </location>
</feature>
<protein>
    <submittedName>
        <fullName evidence="3">Fasciclin domain-containing protein</fullName>
    </submittedName>
</protein>
<keyword evidence="1" id="KW-0732">Signal</keyword>
<dbReference type="Gene3D" id="2.30.180.10">
    <property type="entry name" value="FAS1 domain"/>
    <property type="match status" value="2"/>
</dbReference>
<dbReference type="PROSITE" id="PS51257">
    <property type="entry name" value="PROKAR_LIPOPROTEIN"/>
    <property type="match status" value="1"/>
</dbReference>
<comment type="caution">
    <text evidence="3">The sequence shown here is derived from an EMBL/GenBank/DDBJ whole genome shotgun (WGS) entry which is preliminary data.</text>
</comment>
<accession>A0ABV5GH78</accession>
<dbReference type="SUPFAM" id="SSF82153">
    <property type="entry name" value="FAS1 domain"/>
    <property type="match status" value="2"/>
</dbReference>
<proteinExistence type="predicted"/>
<reference evidence="3 4" key="1">
    <citation type="submission" date="2024-09" db="EMBL/GenBank/DDBJ databases">
        <authorList>
            <person name="Sun Q."/>
            <person name="Mori K."/>
        </authorList>
    </citation>
    <scope>NUCLEOTIDE SEQUENCE [LARGE SCALE GENOMIC DNA]</scope>
    <source>
        <strain evidence="3 4">CECT 8460</strain>
    </source>
</reference>
<dbReference type="SMART" id="SM00554">
    <property type="entry name" value="FAS1"/>
    <property type="match status" value="2"/>
</dbReference>
<dbReference type="PANTHER" id="PTHR10900">
    <property type="entry name" value="PERIOSTIN-RELATED"/>
    <property type="match status" value="1"/>
</dbReference>
<dbReference type="Proteomes" id="UP001589576">
    <property type="component" value="Unassembled WGS sequence"/>
</dbReference>
<keyword evidence="4" id="KW-1185">Reference proteome</keyword>
<feature type="domain" description="FAS1" evidence="2">
    <location>
        <begin position="177"/>
        <end position="309"/>
    </location>
</feature>
<dbReference type="InterPro" id="IPR050904">
    <property type="entry name" value="Adhesion/Biosynth-related"/>
</dbReference>
<feature type="chain" id="PRO_5045100816" evidence="1">
    <location>
        <begin position="23"/>
        <end position="314"/>
    </location>
</feature>
<sequence>MKKLTKIIGIAFLSLTIFSCSSDSDSQPTIVDIASGNSDFSTLVTALNRTGLTATLDGSGQFTVFAPTNTAFQNFFATLGPSVTVENVDVDVLKKVLLNHVIGSEIKSSAIPESTYVSTLSPFSTATNAPTISMFVQKSGNTVTINGGSSNGGTTVTTADLDASNGVIHVVGNVIAIPTIKNHAIANPNFSTLTSLLVAQGLVPTLDGTEGSPFTVFAPINTAFDTATLALYGSLDSTNKTAVLLYHVVGGVNVRSNAIPAGNITTLQGQTFSITGTSIDDAGSTVNKNIILTDVQCSNGIVHAIDKVLLPNLN</sequence>
<evidence type="ECO:0000256" key="1">
    <source>
        <dbReference type="SAM" id="SignalP"/>
    </source>
</evidence>
<organism evidence="3 4">
    <name type="scientific">Flavobacterium paronense</name>
    <dbReference type="NCBI Taxonomy" id="1392775"/>
    <lineage>
        <taxon>Bacteria</taxon>
        <taxon>Pseudomonadati</taxon>
        <taxon>Bacteroidota</taxon>
        <taxon>Flavobacteriia</taxon>
        <taxon>Flavobacteriales</taxon>
        <taxon>Flavobacteriaceae</taxon>
        <taxon>Flavobacterium</taxon>
    </lineage>
</organism>
<dbReference type="Pfam" id="PF02469">
    <property type="entry name" value="Fasciclin"/>
    <property type="match status" value="2"/>
</dbReference>
<dbReference type="PROSITE" id="PS50213">
    <property type="entry name" value="FAS1"/>
    <property type="match status" value="2"/>
</dbReference>
<feature type="signal peptide" evidence="1">
    <location>
        <begin position="1"/>
        <end position="22"/>
    </location>
</feature>
<dbReference type="RefSeq" id="WP_290284634.1">
    <property type="nucleotide sequence ID" value="NZ_JAUFQN010000019.1"/>
</dbReference>
<dbReference type="InterPro" id="IPR000782">
    <property type="entry name" value="FAS1_domain"/>
</dbReference>
<dbReference type="EMBL" id="JBHMFB010000044">
    <property type="protein sequence ID" value="MFB9090485.1"/>
    <property type="molecule type" value="Genomic_DNA"/>
</dbReference>
<dbReference type="PANTHER" id="PTHR10900:SF77">
    <property type="entry name" value="FI19380P1"/>
    <property type="match status" value="1"/>
</dbReference>